<dbReference type="EMBL" id="WJBH02000005">
    <property type="protein sequence ID" value="KAI9557967.1"/>
    <property type="molecule type" value="Genomic_DNA"/>
</dbReference>
<evidence type="ECO:0000256" key="2">
    <source>
        <dbReference type="ARBA" id="ARBA00022833"/>
    </source>
</evidence>
<dbReference type="Pfam" id="PF00653">
    <property type="entry name" value="BIR"/>
    <property type="match status" value="1"/>
</dbReference>
<evidence type="ECO:0000313" key="4">
    <source>
        <dbReference type="Proteomes" id="UP000820818"/>
    </source>
</evidence>
<dbReference type="InterPro" id="IPR051190">
    <property type="entry name" value="Baculoviral_IAP"/>
</dbReference>
<sequence length="160" mass="18489">MTTELTLKLGDINVNVLAEMVYEANRLQTFLKHGQWPFLKDCNCTPEKMATAGFFWCGSDDQPDLVRCFVCLKDFEGWEPDDIPKDEHKRLCPQCPYVTLGKVQDNCTVREVMELCQKSLTNFIEKVSNHQMEQYKAQAKETCKKLDEIFGEHTNLDLSD</sequence>
<evidence type="ECO:0000256" key="1">
    <source>
        <dbReference type="ARBA" id="ARBA00022723"/>
    </source>
</evidence>
<dbReference type="CDD" id="cd00022">
    <property type="entry name" value="BIR"/>
    <property type="match status" value="1"/>
</dbReference>
<comment type="caution">
    <text evidence="3">The sequence shown here is derived from an EMBL/GenBank/DDBJ whole genome shotgun (WGS) entry which is preliminary data.</text>
</comment>
<dbReference type="PANTHER" id="PTHR46771:SF5">
    <property type="entry name" value="DETERIN"/>
    <property type="match status" value="1"/>
</dbReference>
<protein>
    <submittedName>
        <fullName evidence="3">Uncharacterized protein</fullName>
    </submittedName>
</protein>
<accession>A0AAD5KQ97</accession>
<dbReference type="SMART" id="SM00238">
    <property type="entry name" value="BIR"/>
    <property type="match status" value="1"/>
</dbReference>
<dbReference type="AlphaFoldDB" id="A0AAD5KQ97"/>
<name>A0AAD5KQ97_9CRUS</name>
<keyword evidence="1" id="KW-0479">Metal-binding</keyword>
<dbReference type="InterPro" id="IPR001370">
    <property type="entry name" value="BIR_rpt"/>
</dbReference>
<keyword evidence="4" id="KW-1185">Reference proteome</keyword>
<proteinExistence type="predicted"/>
<evidence type="ECO:0000313" key="3">
    <source>
        <dbReference type="EMBL" id="KAI9557967.1"/>
    </source>
</evidence>
<dbReference type="GO" id="GO:0046872">
    <property type="term" value="F:metal ion binding"/>
    <property type="evidence" value="ECO:0007669"/>
    <property type="project" value="UniProtKB-KW"/>
</dbReference>
<dbReference type="PANTHER" id="PTHR46771">
    <property type="entry name" value="DETERIN"/>
    <property type="match status" value="1"/>
</dbReference>
<gene>
    <name evidence="3" type="ORF">GHT06_014720</name>
</gene>
<dbReference type="Proteomes" id="UP000820818">
    <property type="component" value="Linkage Group LG5"/>
</dbReference>
<dbReference type="SUPFAM" id="SSF57924">
    <property type="entry name" value="Inhibitor of apoptosis (IAP) repeat"/>
    <property type="match status" value="1"/>
</dbReference>
<dbReference type="Gene3D" id="1.10.1170.10">
    <property type="entry name" value="Inhibitor Of Apoptosis Protein (2mihbC-IAP-1), Chain A"/>
    <property type="match status" value="1"/>
</dbReference>
<reference evidence="3 4" key="1">
    <citation type="submission" date="2022-05" db="EMBL/GenBank/DDBJ databases">
        <title>A multi-omics perspective on studying reproductive biology in Daphnia sinensis.</title>
        <authorList>
            <person name="Jia J."/>
        </authorList>
    </citation>
    <scope>NUCLEOTIDE SEQUENCE [LARGE SCALE GENOMIC DNA]</scope>
    <source>
        <strain evidence="3 4">WSL</strain>
    </source>
</reference>
<dbReference type="PROSITE" id="PS50143">
    <property type="entry name" value="BIR_REPEAT_2"/>
    <property type="match status" value="1"/>
</dbReference>
<keyword evidence="2" id="KW-0862">Zinc</keyword>
<organism evidence="3 4">
    <name type="scientific">Daphnia sinensis</name>
    <dbReference type="NCBI Taxonomy" id="1820382"/>
    <lineage>
        <taxon>Eukaryota</taxon>
        <taxon>Metazoa</taxon>
        <taxon>Ecdysozoa</taxon>
        <taxon>Arthropoda</taxon>
        <taxon>Crustacea</taxon>
        <taxon>Branchiopoda</taxon>
        <taxon>Diplostraca</taxon>
        <taxon>Cladocera</taxon>
        <taxon>Anomopoda</taxon>
        <taxon>Daphniidae</taxon>
        <taxon>Daphnia</taxon>
        <taxon>Daphnia similis group</taxon>
    </lineage>
</organism>